<proteinExistence type="predicted"/>
<dbReference type="PANTHER" id="PTHR24067">
    <property type="entry name" value="UBIQUITIN-CONJUGATING ENZYME E2"/>
    <property type="match status" value="1"/>
</dbReference>
<dbReference type="OrthoDB" id="6508832at2759"/>
<gene>
    <name evidence="4" type="ORF">Naga_100048g18</name>
</gene>
<dbReference type="FunFam" id="3.10.110.10:FF:000026">
    <property type="entry name" value="Ubiquitin-conjugating enzyme E2 variant"/>
    <property type="match status" value="1"/>
</dbReference>
<dbReference type="InterPro" id="IPR016135">
    <property type="entry name" value="UBQ-conjugating_enzyme/RWD"/>
</dbReference>
<protein>
    <submittedName>
        <fullName evidence="4">Ubiquitin-conjugating enzyme</fullName>
    </submittedName>
</protein>
<dbReference type="Gene3D" id="3.10.110.10">
    <property type="entry name" value="Ubiquitin Conjugating Enzyme"/>
    <property type="match status" value="1"/>
</dbReference>
<keyword evidence="1" id="KW-0833">Ubl conjugation pathway</keyword>
<organism evidence="4 5">
    <name type="scientific">Nannochloropsis gaditana</name>
    <dbReference type="NCBI Taxonomy" id="72520"/>
    <lineage>
        <taxon>Eukaryota</taxon>
        <taxon>Sar</taxon>
        <taxon>Stramenopiles</taxon>
        <taxon>Ochrophyta</taxon>
        <taxon>Eustigmatophyceae</taxon>
        <taxon>Eustigmatales</taxon>
        <taxon>Monodopsidaceae</taxon>
        <taxon>Nannochloropsis</taxon>
    </lineage>
</organism>
<name>W7TFT4_9STRA</name>
<keyword evidence="5" id="KW-1185">Reference proteome</keyword>
<comment type="caution">
    <text evidence="4">The sequence shown here is derived from an EMBL/GenBank/DDBJ whole genome shotgun (WGS) entry which is preliminary data.</text>
</comment>
<dbReference type="Proteomes" id="UP000019335">
    <property type="component" value="Chromosome 10"/>
</dbReference>
<dbReference type="InterPro" id="IPR050113">
    <property type="entry name" value="Ub_conjugating_enzyme"/>
</dbReference>
<dbReference type="Pfam" id="PF00179">
    <property type="entry name" value="UQ_con"/>
    <property type="match status" value="1"/>
</dbReference>
<reference evidence="4 5" key="1">
    <citation type="journal article" date="2014" name="Mol. Plant">
        <title>Chromosome Scale Genome Assembly and Transcriptome Profiling of Nannochloropsis gaditana in Nitrogen Depletion.</title>
        <authorList>
            <person name="Corteggiani Carpinelli E."/>
            <person name="Telatin A."/>
            <person name="Vitulo N."/>
            <person name="Forcato C."/>
            <person name="D'Angelo M."/>
            <person name="Schiavon R."/>
            <person name="Vezzi A."/>
            <person name="Giacometti G.M."/>
            <person name="Morosinotto T."/>
            <person name="Valle G."/>
        </authorList>
    </citation>
    <scope>NUCLEOTIDE SEQUENCE [LARGE SCALE GENOMIC DNA]</scope>
    <source>
        <strain evidence="4 5">B-31</strain>
    </source>
</reference>
<dbReference type="AlphaFoldDB" id="W7TFT4"/>
<dbReference type="SMART" id="SM00212">
    <property type="entry name" value="UBCc"/>
    <property type="match status" value="1"/>
</dbReference>
<feature type="domain" description="UBC core" evidence="3">
    <location>
        <begin position="30"/>
        <end position="162"/>
    </location>
</feature>
<evidence type="ECO:0000313" key="4">
    <source>
        <dbReference type="EMBL" id="EWM25895.1"/>
    </source>
</evidence>
<dbReference type="EMBL" id="AZIL01000828">
    <property type="protein sequence ID" value="EWM25895.1"/>
    <property type="molecule type" value="Genomic_DNA"/>
</dbReference>
<evidence type="ECO:0000259" key="3">
    <source>
        <dbReference type="PROSITE" id="PS50127"/>
    </source>
</evidence>
<evidence type="ECO:0000256" key="1">
    <source>
        <dbReference type="ARBA" id="ARBA00022786"/>
    </source>
</evidence>
<evidence type="ECO:0000313" key="5">
    <source>
        <dbReference type="Proteomes" id="UP000019335"/>
    </source>
</evidence>
<dbReference type="PROSITE" id="PS50127">
    <property type="entry name" value="UBC_2"/>
    <property type="match status" value="1"/>
</dbReference>
<evidence type="ECO:0000256" key="2">
    <source>
        <dbReference type="SAM" id="MobiDB-lite"/>
    </source>
</evidence>
<dbReference type="SUPFAM" id="SSF54495">
    <property type="entry name" value="UBC-like"/>
    <property type="match status" value="1"/>
</dbReference>
<dbReference type="InterPro" id="IPR000608">
    <property type="entry name" value="UBC"/>
</dbReference>
<feature type="region of interest" description="Disordered" evidence="2">
    <location>
        <begin position="1"/>
        <end position="24"/>
    </location>
</feature>
<accession>W7TFT4</accession>
<sequence length="162" mass="18345">MWPGRAMSSPNRTAAAPPASGSQQDEIIVPRNFKLLEELDQAEKGQDPTISLGLQNQEDIFLVAWNGSIFGPPGTTFEGRLFELKIECGDRYPNEPPFVRFVSRVNLPCVDQSTGVVNPSKLHILSHWDRHFTMERVLNELRREMMTQGSRRLPQPPEGSRF</sequence>
<dbReference type="CDD" id="cd23807">
    <property type="entry name" value="UEV_UBE2V"/>
    <property type="match status" value="1"/>
</dbReference>